<dbReference type="AlphaFoldDB" id="A0AAJ5F1V9"/>
<dbReference type="PIRSF" id="PIRSF015855">
    <property type="entry name" value="TypeIII_Mtase_mKpnI"/>
    <property type="match status" value="1"/>
</dbReference>
<protein>
    <submittedName>
        <fullName evidence="6">Adenine-specific DNA-methyltransferase</fullName>
        <ecNumber evidence="6">2.1.1.72</ecNumber>
    </submittedName>
    <submittedName>
        <fullName evidence="7">Site-specific DNA-methyltransferase</fullName>
    </submittedName>
</protein>
<comment type="similarity">
    <text evidence="1">Belongs to the N(4)/N(6)-methyltransferase family.</text>
</comment>
<comment type="caution">
    <text evidence="7">The sequence shown here is derived from an EMBL/GenBank/DDBJ whole genome shotgun (WGS) entry which is preliminary data.</text>
</comment>
<dbReference type="InterPro" id="IPR002295">
    <property type="entry name" value="N4/N6-MTase_EcoPI_Mod-like"/>
</dbReference>
<evidence type="ECO:0000313" key="6">
    <source>
        <dbReference type="EMBL" id="MBB5297187.1"/>
    </source>
</evidence>
<dbReference type="InterPro" id="IPR029063">
    <property type="entry name" value="SAM-dependent_MTases_sf"/>
</dbReference>
<evidence type="ECO:0000313" key="8">
    <source>
        <dbReference type="Proteomes" id="UP000308000"/>
    </source>
</evidence>
<dbReference type="GO" id="GO:0008170">
    <property type="term" value="F:N-methyltransferase activity"/>
    <property type="evidence" value="ECO:0007669"/>
    <property type="project" value="InterPro"/>
</dbReference>
<evidence type="ECO:0000259" key="5">
    <source>
        <dbReference type="Pfam" id="PF01555"/>
    </source>
</evidence>
<dbReference type="InterPro" id="IPR002052">
    <property type="entry name" value="DNA_methylase_N6_adenine_CS"/>
</dbReference>
<dbReference type="Gene3D" id="3.40.50.150">
    <property type="entry name" value="Vaccinia Virus protein VP39"/>
    <property type="match status" value="1"/>
</dbReference>
<evidence type="ECO:0000256" key="4">
    <source>
        <dbReference type="ARBA" id="ARBA00022691"/>
    </source>
</evidence>
<dbReference type="EC" id="2.1.1.72" evidence="6"/>
<evidence type="ECO:0000256" key="2">
    <source>
        <dbReference type="ARBA" id="ARBA00022603"/>
    </source>
</evidence>
<keyword evidence="9" id="KW-1185">Reference proteome</keyword>
<dbReference type="EMBL" id="VBRC01000020">
    <property type="protein sequence ID" value="TLK21796.1"/>
    <property type="molecule type" value="Genomic_DNA"/>
</dbReference>
<dbReference type="PRINTS" id="PR00506">
    <property type="entry name" value="D21N6MTFRASE"/>
</dbReference>
<reference evidence="6 9" key="2">
    <citation type="submission" date="2020-08" db="EMBL/GenBank/DDBJ databases">
        <title>Genomic Encyclopedia of Type Strains, Phase IV (KMG-IV): sequencing the most valuable type-strain genomes for metagenomic binning, comparative biology and taxonomic classification.</title>
        <authorList>
            <person name="Goeker M."/>
        </authorList>
    </citation>
    <scope>NUCLEOTIDE SEQUENCE [LARGE SCALE GENOMIC DNA]</scope>
    <source>
        <strain evidence="6 9">DSM 105434</strain>
    </source>
</reference>
<keyword evidence="4" id="KW-0949">S-adenosyl-L-methionine</keyword>
<proteinExistence type="inferred from homology"/>
<dbReference type="Proteomes" id="UP000536909">
    <property type="component" value="Unassembled WGS sequence"/>
</dbReference>
<reference evidence="7 8" key="1">
    <citation type="submission" date="2019-04" db="EMBL/GenBank/DDBJ databases">
        <title>Deinococcus metalilatus MA1002 mutant No.5.</title>
        <authorList>
            <person name="Park W."/>
            <person name="Park C."/>
        </authorList>
    </citation>
    <scope>NUCLEOTIDE SEQUENCE [LARGE SCALE GENOMIC DNA]</scope>
    <source>
        <strain evidence="7 8">MA1002-m5</strain>
    </source>
</reference>
<organism evidence="7 8">
    <name type="scientific">Deinococcus metallilatus</name>
    <dbReference type="NCBI Taxonomy" id="1211322"/>
    <lineage>
        <taxon>Bacteria</taxon>
        <taxon>Thermotogati</taxon>
        <taxon>Deinococcota</taxon>
        <taxon>Deinococci</taxon>
        <taxon>Deinococcales</taxon>
        <taxon>Deinococcaceae</taxon>
        <taxon>Deinococcus</taxon>
    </lineage>
</organism>
<dbReference type="Proteomes" id="UP000308000">
    <property type="component" value="Unassembled WGS sequence"/>
</dbReference>
<dbReference type="PROSITE" id="PS00092">
    <property type="entry name" value="N6_MTASE"/>
    <property type="match status" value="1"/>
</dbReference>
<evidence type="ECO:0000313" key="9">
    <source>
        <dbReference type="Proteomes" id="UP000536909"/>
    </source>
</evidence>
<evidence type="ECO:0000256" key="1">
    <source>
        <dbReference type="ARBA" id="ARBA00006594"/>
    </source>
</evidence>
<dbReference type="InterPro" id="IPR002941">
    <property type="entry name" value="DNA_methylase_N4/N6"/>
</dbReference>
<dbReference type="SUPFAM" id="SSF53335">
    <property type="entry name" value="S-adenosyl-L-methionine-dependent methyltransferases"/>
    <property type="match status" value="1"/>
</dbReference>
<dbReference type="GO" id="GO:0009007">
    <property type="term" value="F:site-specific DNA-methyltransferase (adenine-specific) activity"/>
    <property type="evidence" value="ECO:0007669"/>
    <property type="project" value="UniProtKB-EC"/>
</dbReference>
<gene>
    <name evidence="7" type="ORF">FCS05_18605</name>
    <name evidence="6" type="ORF">HNQ10_004058</name>
</gene>
<feature type="domain" description="DNA methylase N-4/N-6" evidence="5">
    <location>
        <begin position="113"/>
        <end position="462"/>
    </location>
</feature>
<name>A0AAJ5F1V9_9DEIO</name>
<dbReference type="RefSeq" id="WP_129117460.1">
    <property type="nucleotide sequence ID" value="NZ_BSUI01000036.1"/>
</dbReference>
<dbReference type="Pfam" id="PF01555">
    <property type="entry name" value="N6_N4_Mtase"/>
    <property type="match status" value="1"/>
</dbReference>
<keyword evidence="2 6" id="KW-0489">Methyltransferase</keyword>
<evidence type="ECO:0000256" key="3">
    <source>
        <dbReference type="ARBA" id="ARBA00022679"/>
    </source>
</evidence>
<accession>A0AAJ5F1V9</accession>
<dbReference type="EMBL" id="JACHFV010000019">
    <property type="protein sequence ID" value="MBB5297187.1"/>
    <property type="molecule type" value="Genomic_DNA"/>
</dbReference>
<sequence>MTIEELKRPERLDEDRIEALKALFPEAFLDGRFNAQTLKELLESPAESPVEGGEFYGLTWPGKKQARKVAAMPSRLTLKQLEVVGHKDSPNLMVLGDNLEVIRILQKAYNKSVKLIYIDPPYNTGSDFIYRDDYSIDLNEYLEETGQADAAGRLVTNLRSDGRFHSRWLSMMYARLFAARELLREDGTILVSINDVEFANLKLIMDEIFGEENFITSFIWNNEGNIDQQSKIKVNHEFIMMYSFDAENLKRPAAIDPNIEETSKIFNDAIENTIIKNGPANPPSRITIPAGFPTDFKEGTIKAKQAGYPLIYSDVTVKDYKVTSEFEIESGWSSKNLLSLFINNQFSDIQDSEGKVTTFYLRQTGAIYMRKVRSENQGHVLSVLRNFGTSKQSSNLLKEWGLNFSFPKPIYLIQYLCQVLTSKDSGDIIMDFFAGSGTTAHAVIKQNKSDGGNRQFICVQIPDAYSFEDEEGVLSDITVKRIRLSIEKDGKPEDGFRTFRTAPSNIRKWNHREVDLQNLGNTLFTTVLNENYKTYDVLTELMLLEGFPLDSRVEQSPEFDDVVHVVTHPERSYRLLVCLSTDTLSDTTVEEAAKFPKDTFVCLESSLNDQLKLRLADAVENVKTL</sequence>
<dbReference type="GO" id="GO:0003677">
    <property type="term" value="F:DNA binding"/>
    <property type="evidence" value="ECO:0007669"/>
    <property type="project" value="InterPro"/>
</dbReference>
<dbReference type="GO" id="GO:0032259">
    <property type="term" value="P:methylation"/>
    <property type="evidence" value="ECO:0007669"/>
    <property type="project" value="UniProtKB-KW"/>
</dbReference>
<evidence type="ECO:0000313" key="7">
    <source>
        <dbReference type="EMBL" id="TLK21796.1"/>
    </source>
</evidence>
<keyword evidence="3 6" id="KW-0808">Transferase</keyword>